<keyword evidence="7 8" id="KW-0472">Membrane</keyword>
<dbReference type="InterPro" id="IPR026841">
    <property type="entry name" value="Aur1/Ipt1"/>
</dbReference>
<dbReference type="InterPro" id="IPR007318">
    <property type="entry name" value="Phopholipid_MeTrfase"/>
</dbReference>
<feature type="transmembrane region" description="Helical" evidence="8">
    <location>
        <begin position="111"/>
        <end position="130"/>
    </location>
</feature>
<dbReference type="AlphaFoldDB" id="A0A376BPC1"/>
<dbReference type="Pfam" id="PF01790">
    <property type="entry name" value="LGT"/>
    <property type="match status" value="1"/>
</dbReference>
<evidence type="ECO:0000313" key="11">
    <source>
        <dbReference type="Proteomes" id="UP000254209"/>
    </source>
</evidence>
<accession>A0A376BPC1</accession>
<dbReference type="Gene3D" id="1.20.120.1630">
    <property type="match status" value="1"/>
</dbReference>
<dbReference type="Proteomes" id="UP000254209">
    <property type="component" value="Unassembled WGS sequence"/>
</dbReference>
<comment type="subcellular location">
    <subcellularLocation>
        <location evidence="1">Endomembrane system</location>
        <topology evidence="1">Multi-pass membrane protein</topology>
    </subcellularLocation>
</comment>
<reference evidence="10 11" key="1">
    <citation type="submission" date="2018-06" db="EMBL/GenBank/DDBJ databases">
        <authorList>
            <consortium name="Pathogen Informatics"/>
            <person name="Doyle S."/>
        </authorList>
    </citation>
    <scope>NUCLEOTIDE SEQUENCE [LARGE SCALE GENOMIC DNA]</scope>
    <source>
        <strain evidence="10 11">NCTC10283</strain>
    </source>
</reference>
<evidence type="ECO:0000256" key="4">
    <source>
        <dbReference type="ARBA" id="ARBA00022679"/>
    </source>
</evidence>
<feature type="transmembrane region" description="Helical" evidence="8">
    <location>
        <begin position="607"/>
        <end position="625"/>
    </location>
</feature>
<dbReference type="Pfam" id="PF14378">
    <property type="entry name" value="PAP2_3"/>
    <property type="match status" value="1"/>
</dbReference>
<feature type="transmembrane region" description="Helical" evidence="8">
    <location>
        <begin position="402"/>
        <end position="421"/>
    </location>
</feature>
<keyword evidence="5 8" id="KW-0812">Transmembrane</keyword>
<dbReference type="EMBL" id="UFSO01000002">
    <property type="protein sequence ID" value="SSY71074.1"/>
    <property type="molecule type" value="Genomic_DNA"/>
</dbReference>
<dbReference type="STRING" id="1120980.GCA_000745955_01317"/>
<feature type="transmembrane region" description="Helical" evidence="8">
    <location>
        <begin position="378"/>
        <end position="397"/>
    </location>
</feature>
<feature type="transmembrane region" description="Helical" evidence="8">
    <location>
        <begin position="284"/>
        <end position="302"/>
    </location>
</feature>
<evidence type="ECO:0000256" key="7">
    <source>
        <dbReference type="ARBA" id="ARBA00023136"/>
    </source>
</evidence>
<dbReference type="PANTHER" id="PTHR30589:SF0">
    <property type="entry name" value="PHOSPHATIDYLGLYCEROL--PROLIPOPROTEIN DIACYLGLYCERYL TRANSFERASE"/>
    <property type="match status" value="1"/>
</dbReference>
<dbReference type="Pfam" id="PF04191">
    <property type="entry name" value="PEMT"/>
    <property type="match status" value="1"/>
</dbReference>
<keyword evidence="6 8" id="KW-1133">Transmembrane helix</keyword>
<comment type="similarity">
    <text evidence="2">Belongs to the Lgt family.</text>
</comment>
<dbReference type="GO" id="GO:0005886">
    <property type="term" value="C:plasma membrane"/>
    <property type="evidence" value="ECO:0007669"/>
    <property type="project" value="InterPro"/>
</dbReference>
<evidence type="ECO:0000256" key="6">
    <source>
        <dbReference type="ARBA" id="ARBA00022989"/>
    </source>
</evidence>
<feature type="transmembrane region" description="Helical" evidence="8">
    <location>
        <begin position="169"/>
        <end position="187"/>
    </location>
</feature>
<dbReference type="RefSeq" id="WP_034292864.1">
    <property type="nucleotide sequence ID" value="NZ_CP091519.2"/>
</dbReference>
<evidence type="ECO:0000259" key="9">
    <source>
        <dbReference type="Pfam" id="PF14378"/>
    </source>
</evidence>
<dbReference type="InterPro" id="IPR001640">
    <property type="entry name" value="Lgt"/>
</dbReference>
<keyword evidence="11" id="KW-1185">Reference proteome</keyword>
<gene>
    <name evidence="10" type="ORF">NCTC10283_01210</name>
</gene>
<name>A0A376BPC1_9NEIS</name>
<evidence type="ECO:0000256" key="8">
    <source>
        <dbReference type="SAM" id="Phobius"/>
    </source>
</evidence>
<feature type="transmembrane region" description="Helical" evidence="8">
    <location>
        <begin position="7"/>
        <end position="26"/>
    </location>
</feature>
<evidence type="ECO:0000256" key="2">
    <source>
        <dbReference type="ARBA" id="ARBA00007150"/>
    </source>
</evidence>
<feature type="transmembrane region" description="Helical" evidence="8">
    <location>
        <begin position="84"/>
        <end position="105"/>
    </location>
</feature>
<evidence type="ECO:0000256" key="3">
    <source>
        <dbReference type="ARBA" id="ARBA00022475"/>
    </source>
</evidence>
<dbReference type="GO" id="GO:0008961">
    <property type="term" value="F:phosphatidylglycerol-prolipoprotein diacylglyceryl transferase activity"/>
    <property type="evidence" value="ECO:0007669"/>
    <property type="project" value="InterPro"/>
</dbReference>
<feature type="transmembrane region" description="Helical" evidence="8">
    <location>
        <begin position="579"/>
        <end position="601"/>
    </location>
</feature>
<feature type="domain" description="Inositolphosphotransferase Aur1/Ipt1" evidence="9">
    <location>
        <begin position="233"/>
        <end position="343"/>
    </location>
</feature>
<feature type="transmembrane region" description="Helical" evidence="8">
    <location>
        <begin position="207"/>
        <end position="227"/>
    </location>
</feature>
<sequence length="640" mass="71616">MKTILQKIIYALVFCLFLPIILWQWASRADYAITLAVPDVAWVGVVAAIAGVALMAWAMVNLWQRGHGLPMNAFPPEHYVFSGAYTICKHPIYVGAVLLCFGVSWATGSAAGVWLVTPLFILMILAYVYGFEREIIAQHFGAKPLLHKILTDLPANSDTPPSWAEKWRVALLVFVPFLLLYQTFVWVGTPSDVWYSNGAVDNVLPLLPFTVLIYSVSYPLTAAIPFMQPSRRRLRAFAVDAFIGMSLIFYAYLIIPAAVDYPDVLGDDVFSHMIEWGRNWDTPLAALPSFHVFWAMMSAHYLRDVGRWGRVFQVASYLIILSCLSTKNHTLIDVVAAMAVFYVVRNKLFVYRTLLRVCEKIGNSWQEWRFGKIRVINHGFYAAVGGFWGFVLMAYLLPNDMWAVYLIGLMGFIGAGLWAQWVEGSSQLLRPFGYYGSVVGVLLALVVAAMFGADVWAILAATAIAACPIQLFGRCRCLIQGCCHGKPYDGLGLSFVHPKSRVNKLAGWRGKNLYPTQFYSIAANFLSFFVLWRLFTLGAPATLLAGVYFVLSGAFRFVEESLRGEPQTPYWLGMRVYQWLAMASVLLGIGLMCVESAPLIAGSLNGAIWVQAAVYFCLIWFVYGVDFPESSRRFSRLTQE</sequence>
<keyword evidence="3" id="KW-1003">Cell membrane</keyword>
<protein>
    <submittedName>
        <fullName evidence="10">Prolipoprotein diacylglyceryl transferase</fullName>
    </submittedName>
</protein>
<feature type="transmembrane region" description="Helical" evidence="8">
    <location>
        <begin position="41"/>
        <end position="63"/>
    </location>
</feature>
<organism evidence="10 11">
    <name type="scientific">Alysiella crassa</name>
    <dbReference type="NCBI Taxonomy" id="153491"/>
    <lineage>
        <taxon>Bacteria</taxon>
        <taxon>Pseudomonadati</taxon>
        <taxon>Pseudomonadota</taxon>
        <taxon>Betaproteobacteria</taxon>
        <taxon>Neisseriales</taxon>
        <taxon>Neisseriaceae</taxon>
        <taxon>Alysiella</taxon>
    </lineage>
</organism>
<dbReference type="GO" id="GO:0042158">
    <property type="term" value="P:lipoprotein biosynthetic process"/>
    <property type="evidence" value="ECO:0007669"/>
    <property type="project" value="InterPro"/>
</dbReference>
<dbReference type="OrthoDB" id="5293276at2"/>
<evidence type="ECO:0000313" key="10">
    <source>
        <dbReference type="EMBL" id="SSY71074.1"/>
    </source>
</evidence>
<evidence type="ECO:0000256" key="1">
    <source>
        <dbReference type="ARBA" id="ARBA00004127"/>
    </source>
</evidence>
<dbReference type="PANTHER" id="PTHR30589">
    <property type="entry name" value="PROLIPOPROTEIN DIACYLGLYCERYL TRANSFERASE"/>
    <property type="match status" value="1"/>
</dbReference>
<keyword evidence="4 10" id="KW-0808">Transferase</keyword>
<evidence type="ECO:0000256" key="5">
    <source>
        <dbReference type="ARBA" id="ARBA00022692"/>
    </source>
</evidence>
<keyword evidence="10" id="KW-0449">Lipoprotein</keyword>
<dbReference type="GO" id="GO:0012505">
    <property type="term" value="C:endomembrane system"/>
    <property type="evidence" value="ECO:0007669"/>
    <property type="project" value="UniProtKB-SubCell"/>
</dbReference>
<feature type="transmembrane region" description="Helical" evidence="8">
    <location>
        <begin position="234"/>
        <end position="255"/>
    </location>
</feature>
<proteinExistence type="inferred from homology"/>
<feature type="transmembrane region" description="Helical" evidence="8">
    <location>
        <begin position="433"/>
        <end position="466"/>
    </location>
</feature>